<dbReference type="InterPro" id="IPR012349">
    <property type="entry name" value="Split_barrel_FMN-bd"/>
</dbReference>
<evidence type="ECO:0000313" key="3">
    <source>
        <dbReference type="Proteomes" id="UP000029917"/>
    </source>
</evidence>
<feature type="domain" description="General stress protein FMN-binding split barrel" evidence="1">
    <location>
        <begin position="4"/>
        <end position="147"/>
    </location>
</feature>
<dbReference type="STRING" id="690417.IC63_00835"/>
<dbReference type="OrthoDB" id="1432662at2"/>
<keyword evidence="3" id="KW-1185">Reference proteome</keyword>
<proteinExistence type="predicted"/>
<gene>
    <name evidence="2" type="ORF">IC63_00835</name>
</gene>
<reference evidence="2 3" key="1">
    <citation type="submission" date="2014-09" db="EMBL/GenBank/DDBJ databases">
        <authorList>
            <person name="McGinnis J.M."/>
            <person name="Wolfgang W.J."/>
        </authorList>
    </citation>
    <scope>NUCLEOTIDE SEQUENCE [LARGE SCALE GENOMIC DNA]</scope>
    <source>
        <strain evidence="2 3">HAMBI 3106</strain>
    </source>
</reference>
<dbReference type="Gene3D" id="2.30.110.10">
    <property type="entry name" value="Electron Transport, Fmn-binding Protein, Chain A"/>
    <property type="match status" value="1"/>
</dbReference>
<dbReference type="PANTHER" id="PTHR34818:SF1">
    <property type="entry name" value="PROTEIN BLI-3"/>
    <property type="match status" value="1"/>
</dbReference>
<reference evidence="2 3" key="2">
    <citation type="submission" date="2014-10" db="EMBL/GenBank/DDBJ databases">
        <title>Paracoccus sanguinis sp. nov., isolated from clinical specimens of New York State patients.</title>
        <authorList>
            <person name="Mingle L.A."/>
            <person name="Cole J.A."/>
            <person name="Lapierre P."/>
            <person name="Musser K.A."/>
        </authorList>
    </citation>
    <scope>NUCLEOTIDE SEQUENCE [LARGE SCALE GENOMIC DNA]</scope>
    <source>
        <strain evidence="2 3">HAMBI 3106</strain>
    </source>
</reference>
<organism evidence="2 3">
    <name type="scientific">Paracoccus sphaerophysae</name>
    <dbReference type="NCBI Taxonomy" id="690417"/>
    <lineage>
        <taxon>Bacteria</taxon>
        <taxon>Pseudomonadati</taxon>
        <taxon>Pseudomonadota</taxon>
        <taxon>Alphaproteobacteria</taxon>
        <taxon>Rhodobacterales</taxon>
        <taxon>Paracoccaceae</taxon>
        <taxon>Paracoccus</taxon>
    </lineage>
</organism>
<dbReference type="SUPFAM" id="SSF50475">
    <property type="entry name" value="FMN-binding split barrel"/>
    <property type="match status" value="1"/>
</dbReference>
<sequence length="157" mass="17378">MSDRDTFWKRLDGINAGMLGCAPDWRLVPMSHYADRDQSVLWFITADGTDLVKAVEGGPQQAVHVVSEGGDKLYARIEGTLELSNDKAKLDEIWNAVASSWFEDGKQDEDVRMLKLKLSTAEVWATTGGLGFLYEVARSKVTGAKPDMGDQYEIAFS</sequence>
<dbReference type="Proteomes" id="UP000029917">
    <property type="component" value="Unassembled WGS sequence"/>
</dbReference>
<accession>A0A099FI39</accession>
<comment type="caution">
    <text evidence="2">The sequence shown here is derived from an EMBL/GenBank/DDBJ whole genome shotgun (WGS) entry which is preliminary data.</text>
</comment>
<dbReference type="PANTHER" id="PTHR34818">
    <property type="entry name" value="PROTEIN BLI-3"/>
    <property type="match status" value="1"/>
</dbReference>
<dbReference type="Pfam" id="PF16242">
    <property type="entry name" value="Pyrid_ox_like"/>
    <property type="match status" value="1"/>
</dbReference>
<dbReference type="InterPro" id="IPR038725">
    <property type="entry name" value="YdaG_split_barrel_FMN-bd"/>
</dbReference>
<dbReference type="RefSeq" id="WP_036716007.1">
    <property type="nucleotide sequence ID" value="NZ_JRKS01000001.1"/>
</dbReference>
<protein>
    <submittedName>
        <fullName evidence="2">General stress protein</fullName>
    </submittedName>
</protein>
<dbReference type="InterPro" id="IPR052917">
    <property type="entry name" value="Stress-Dev_Protein"/>
</dbReference>
<dbReference type="EMBL" id="JRKS01000001">
    <property type="protein sequence ID" value="KGJ09722.1"/>
    <property type="molecule type" value="Genomic_DNA"/>
</dbReference>
<name>A0A099FI39_9RHOB</name>
<evidence type="ECO:0000259" key="1">
    <source>
        <dbReference type="Pfam" id="PF16242"/>
    </source>
</evidence>
<dbReference type="AlphaFoldDB" id="A0A099FI39"/>
<evidence type="ECO:0000313" key="2">
    <source>
        <dbReference type="EMBL" id="KGJ09722.1"/>
    </source>
</evidence>